<gene>
    <name evidence="1" type="ORF">HMPREF1315_2178</name>
</gene>
<dbReference type="Proteomes" id="UP000005929">
    <property type="component" value="Unassembled WGS sequence"/>
</dbReference>
<evidence type="ECO:0000313" key="1">
    <source>
        <dbReference type="EMBL" id="EIJ26248.1"/>
    </source>
</evidence>
<protein>
    <submittedName>
        <fullName evidence="1">Uncharacterized protein</fullName>
    </submittedName>
</protein>
<sequence>MRHFLTDTCFAGSHHADDDGAGACGHNLRILSTIGEYSC</sequence>
<name>A0AAV3FLS3_BIFLL</name>
<dbReference type="EMBL" id="AJTJ01000044">
    <property type="protein sequence ID" value="EIJ26248.1"/>
    <property type="molecule type" value="Genomic_DNA"/>
</dbReference>
<evidence type="ECO:0000313" key="2">
    <source>
        <dbReference type="Proteomes" id="UP000005929"/>
    </source>
</evidence>
<reference evidence="1 2" key="1">
    <citation type="journal article" date="2013" name="Genome Announc.">
        <title>Draft Genome Sequences of Two Pairs of Human Intestinal Bifidobacterium longum subsp. longum Strains, 44B and 1-6B and 35B and 2-2B, Consecutively Isolated from Two Children after a 5-Year Time Period.</title>
        <authorList>
            <person name="Shkoporov A.N."/>
            <person name="Efimov B.A."/>
            <person name="Khokhlova E.V."/>
            <person name="Chaplin A.V."/>
            <person name="Kafarskaya L.I."/>
            <person name="Durkin A.S."/>
            <person name="McCorrison J."/>
            <person name="Torralba M."/>
            <person name="Gillis M."/>
            <person name="Sutton G."/>
            <person name="Weibel D.B."/>
            <person name="Nelson K.E."/>
            <person name="Smeianov V.V."/>
        </authorList>
    </citation>
    <scope>NUCLEOTIDE SEQUENCE [LARGE SCALE GENOMIC DNA]</scope>
    <source>
        <strain evidence="1 2">2-2B</strain>
    </source>
</reference>
<accession>A0AAV3FLS3</accession>
<comment type="caution">
    <text evidence="1">The sequence shown here is derived from an EMBL/GenBank/DDBJ whole genome shotgun (WGS) entry which is preliminary data.</text>
</comment>
<organism evidence="1 2">
    <name type="scientific">Bifidobacterium longum subsp. longum 2-2B</name>
    <dbReference type="NCBI Taxonomy" id="1161745"/>
    <lineage>
        <taxon>Bacteria</taxon>
        <taxon>Bacillati</taxon>
        <taxon>Actinomycetota</taxon>
        <taxon>Actinomycetes</taxon>
        <taxon>Bifidobacteriales</taxon>
        <taxon>Bifidobacteriaceae</taxon>
        <taxon>Bifidobacterium</taxon>
    </lineage>
</organism>
<proteinExistence type="predicted"/>
<dbReference type="AlphaFoldDB" id="A0AAV3FLS3"/>